<dbReference type="SFLD" id="SFLDG01205">
    <property type="entry name" value="AMPS.1"/>
    <property type="match status" value="1"/>
</dbReference>
<dbReference type="InterPro" id="IPR040079">
    <property type="entry name" value="Glutathione_S-Trfase"/>
</dbReference>
<dbReference type="FunFam" id="1.20.1050.10:FF:000030">
    <property type="entry name" value="Glutathione S-transferase S1"/>
    <property type="match status" value="1"/>
</dbReference>
<dbReference type="OMA" id="RIAYEDW"/>
<keyword evidence="8" id="KW-1185">Reference proteome</keyword>
<evidence type="ECO:0000259" key="6">
    <source>
        <dbReference type="PROSITE" id="PS50405"/>
    </source>
</evidence>
<evidence type="ECO:0000256" key="2">
    <source>
        <dbReference type="ARBA" id="ARBA00022679"/>
    </source>
</evidence>
<dbReference type="PROSITE" id="PS50405">
    <property type="entry name" value="GST_CTER"/>
    <property type="match status" value="1"/>
</dbReference>
<accession>A0A8I6SDI1</accession>
<comment type="catalytic activity">
    <reaction evidence="4">
        <text>RX + glutathione = an S-substituted glutathione + a halide anion + H(+)</text>
        <dbReference type="Rhea" id="RHEA:16437"/>
        <dbReference type="ChEBI" id="CHEBI:15378"/>
        <dbReference type="ChEBI" id="CHEBI:16042"/>
        <dbReference type="ChEBI" id="CHEBI:17792"/>
        <dbReference type="ChEBI" id="CHEBI:57925"/>
        <dbReference type="ChEBI" id="CHEBI:90779"/>
        <dbReference type="EC" id="2.5.1.18"/>
    </reaction>
</comment>
<feature type="domain" description="GST C-terminal" evidence="6">
    <location>
        <begin position="80"/>
        <end position="210"/>
    </location>
</feature>
<organism evidence="7 8">
    <name type="scientific">Cimex lectularius</name>
    <name type="common">Bed bug</name>
    <name type="synonym">Acanthia lectularia</name>
    <dbReference type="NCBI Taxonomy" id="79782"/>
    <lineage>
        <taxon>Eukaryota</taxon>
        <taxon>Metazoa</taxon>
        <taxon>Ecdysozoa</taxon>
        <taxon>Arthropoda</taxon>
        <taxon>Hexapoda</taxon>
        <taxon>Insecta</taxon>
        <taxon>Pterygota</taxon>
        <taxon>Neoptera</taxon>
        <taxon>Paraneoptera</taxon>
        <taxon>Hemiptera</taxon>
        <taxon>Heteroptera</taxon>
        <taxon>Panheteroptera</taxon>
        <taxon>Cimicomorpha</taxon>
        <taxon>Cimicidae</taxon>
        <taxon>Cimex</taxon>
    </lineage>
</organism>
<dbReference type="InterPro" id="IPR010987">
    <property type="entry name" value="Glutathione-S-Trfase_C-like"/>
</dbReference>
<dbReference type="SUPFAM" id="SSF47616">
    <property type="entry name" value="GST C-terminal domain-like"/>
    <property type="match status" value="1"/>
</dbReference>
<dbReference type="SFLD" id="SFLDS00019">
    <property type="entry name" value="Glutathione_Transferase_(cytos"/>
    <property type="match status" value="1"/>
</dbReference>
<dbReference type="Gene3D" id="3.40.30.10">
    <property type="entry name" value="Glutaredoxin"/>
    <property type="match status" value="1"/>
</dbReference>
<dbReference type="CDD" id="cd03039">
    <property type="entry name" value="GST_N_Sigma_like"/>
    <property type="match status" value="1"/>
</dbReference>
<dbReference type="GO" id="GO:0006749">
    <property type="term" value="P:glutathione metabolic process"/>
    <property type="evidence" value="ECO:0007669"/>
    <property type="project" value="TreeGrafter"/>
</dbReference>
<name>A0A8I6SDI1_CIMLE</name>
<protein>
    <recommendedName>
        <fullName evidence="1">glutathione transferase</fullName>
        <ecNumber evidence="1">2.5.1.18</ecNumber>
    </recommendedName>
</protein>
<feature type="domain" description="GST N-terminal" evidence="5">
    <location>
        <begin position="1"/>
        <end position="78"/>
    </location>
</feature>
<dbReference type="InterPro" id="IPR004046">
    <property type="entry name" value="GST_C"/>
</dbReference>
<dbReference type="PANTHER" id="PTHR11571">
    <property type="entry name" value="GLUTATHIONE S-TRANSFERASE"/>
    <property type="match status" value="1"/>
</dbReference>
<dbReference type="Pfam" id="PF14497">
    <property type="entry name" value="GST_C_3"/>
    <property type="match status" value="1"/>
</dbReference>
<dbReference type="KEGG" id="clec:106674292"/>
<dbReference type="RefSeq" id="XP_014262414.1">
    <property type="nucleotide sequence ID" value="XM_014406928.2"/>
</dbReference>
<dbReference type="Pfam" id="PF02798">
    <property type="entry name" value="GST_N"/>
    <property type="match status" value="1"/>
</dbReference>
<evidence type="ECO:0000313" key="8">
    <source>
        <dbReference type="Proteomes" id="UP000494040"/>
    </source>
</evidence>
<sequence length="212" mass="24642">MTSKLTYFDQTGLAEPIRLILSFGGVEFIDQRVSLDEWKELKLRLPWPQLPVLEMEDKVYYQSKAICRFLAKRFNLCGKTEWEATLADIMVDMIYDFRSKVASYDHIKDPDERERLYPIVSNDLVPSYLERFERHILSNGGYFVAGKVTWADIVFLAFSCDVALMLGKDLVVDYPKLKLLQKKVANLPGIKEWLVAQGYFFNNRSRNSSFSN</sequence>
<dbReference type="InterPro" id="IPR050213">
    <property type="entry name" value="GST_superfamily"/>
</dbReference>
<evidence type="ECO:0000313" key="7">
    <source>
        <dbReference type="EnsemblMetazoa" id="XP_014262414.1"/>
    </source>
</evidence>
<evidence type="ECO:0000259" key="5">
    <source>
        <dbReference type="PROSITE" id="PS50404"/>
    </source>
</evidence>
<dbReference type="InterPro" id="IPR004045">
    <property type="entry name" value="Glutathione_S-Trfase_N"/>
</dbReference>
<dbReference type="EnsemblMetazoa" id="XM_014406928.2">
    <property type="protein sequence ID" value="XP_014262414.1"/>
    <property type="gene ID" value="LOC106674292"/>
</dbReference>
<evidence type="ECO:0000256" key="3">
    <source>
        <dbReference type="ARBA" id="ARBA00038317"/>
    </source>
</evidence>
<reference evidence="7" key="1">
    <citation type="submission" date="2022-01" db="UniProtKB">
        <authorList>
            <consortium name="EnsemblMetazoa"/>
        </authorList>
    </citation>
    <scope>IDENTIFICATION</scope>
</reference>
<dbReference type="OrthoDB" id="414243at2759"/>
<dbReference type="GeneID" id="106674292"/>
<dbReference type="CDD" id="cd03192">
    <property type="entry name" value="GST_C_Sigma_like"/>
    <property type="match status" value="1"/>
</dbReference>
<dbReference type="Gene3D" id="1.20.1050.10">
    <property type="match status" value="1"/>
</dbReference>
<dbReference type="Proteomes" id="UP000494040">
    <property type="component" value="Unassembled WGS sequence"/>
</dbReference>
<dbReference type="AlphaFoldDB" id="A0A8I6SDI1"/>
<evidence type="ECO:0000256" key="4">
    <source>
        <dbReference type="ARBA" id="ARBA00047960"/>
    </source>
</evidence>
<dbReference type="EnsemblMetazoa" id="XM_024226246.1">
    <property type="protein sequence ID" value="XP_024082014.1"/>
    <property type="gene ID" value="LOC106674292"/>
</dbReference>
<dbReference type="PANTHER" id="PTHR11571:SF224">
    <property type="entry name" value="HEMATOPOIETIC PROSTAGLANDIN D SYNTHASE"/>
    <property type="match status" value="1"/>
</dbReference>
<dbReference type="SFLD" id="SFLDG00363">
    <property type="entry name" value="AMPS_(cytGST):_Alpha-__Mu-__Pi"/>
    <property type="match status" value="1"/>
</dbReference>
<dbReference type="RefSeq" id="XP_024082014.1">
    <property type="nucleotide sequence ID" value="XM_024226246.1"/>
</dbReference>
<proteinExistence type="inferred from homology"/>
<dbReference type="EC" id="2.5.1.18" evidence="1"/>
<dbReference type="InterPro" id="IPR036249">
    <property type="entry name" value="Thioredoxin-like_sf"/>
</dbReference>
<dbReference type="SUPFAM" id="SSF52833">
    <property type="entry name" value="Thioredoxin-like"/>
    <property type="match status" value="1"/>
</dbReference>
<dbReference type="GO" id="GO:0004364">
    <property type="term" value="F:glutathione transferase activity"/>
    <property type="evidence" value="ECO:0007669"/>
    <property type="project" value="UniProtKB-EC"/>
</dbReference>
<evidence type="ECO:0000256" key="1">
    <source>
        <dbReference type="ARBA" id="ARBA00012452"/>
    </source>
</evidence>
<dbReference type="PROSITE" id="PS50404">
    <property type="entry name" value="GST_NTER"/>
    <property type="match status" value="1"/>
</dbReference>
<comment type="similarity">
    <text evidence="3">Belongs to the GST superfamily. Sigma family.</text>
</comment>
<dbReference type="InterPro" id="IPR036282">
    <property type="entry name" value="Glutathione-S-Trfase_C_sf"/>
</dbReference>
<keyword evidence="2" id="KW-0808">Transferase</keyword>